<protein>
    <submittedName>
        <fullName evidence="8">Uncharacterized protein</fullName>
    </submittedName>
</protein>
<dbReference type="FunFam" id="2.40.50.140:FF:000041">
    <property type="entry name" value="Replication protein A subunit"/>
    <property type="match status" value="1"/>
</dbReference>
<dbReference type="PANTHER" id="PTHR47165:SF4">
    <property type="entry name" value="OS03G0429900 PROTEIN"/>
    <property type="match status" value="1"/>
</dbReference>
<sequence length="553" mass="65367">MIQKITHLSKNAIKNIVESNTECLPMFIQIIQLLDAKVSEKLGQITKCKCSDGYSALDISIINLDQTISEKIDENKPIIEVLEFRSKQNLHIITKFKLVFEKSKLVGQPINFNLYQETNYQNPHGNSEILLIKINQNLKLKQHQQIEQSVQQQYSQIIEEKQINQIKILKQDNDEKNIKQQKQQIGCISSLYSNLRKFKIRGRVILKSNITQFKSGKGQLFQIEIIDQENLTISGIFFNKQCETFFEKIEIGKVYEFENGIIKTNRKSKNSQFESEYQIHFEDYSLITEIYDDQSIQGCIFDLKLIKQIDFMEPDQKIDILCFVINVQKPSYIKNRQNENVVKKTITVYDQSSRSIDITFFGQQAEKFDFQKYDIAAFKNLKISDYLGNKSLIFTNQSIYQQDISQFEQLNQFQEFIFFFEQNKNFVEIKPRDTNTKMQTSYINQIKIDFDEKNDIKFQKFYEIRGYIISISQKNNLYYEACELCNRKIYQQDNKQYECKNCTKFFDKPQYKYIFTVRIADTTGNLYCTVSNQPGILILSIFIFNNKKNRRNV</sequence>
<dbReference type="PANTHER" id="PTHR47165">
    <property type="entry name" value="OS03G0429900 PROTEIN"/>
    <property type="match status" value="1"/>
</dbReference>
<evidence type="ECO:0000313" key="9">
    <source>
        <dbReference type="Proteomes" id="UP000688137"/>
    </source>
</evidence>
<feature type="domain" description="Replication protein A OB" evidence="7">
    <location>
        <begin position="306"/>
        <end position="399"/>
    </location>
</feature>
<keyword evidence="4" id="KW-0862">Zinc</keyword>
<dbReference type="InterPro" id="IPR013955">
    <property type="entry name" value="Rep_factor-A_C"/>
</dbReference>
<proteinExistence type="inferred from homology"/>
<evidence type="ECO:0000256" key="2">
    <source>
        <dbReference type="ARBA" id="ARBA00022723"/>
    </source>
</evidence>
<comment type="caution">
    <text evidence="8">The sequence shown here is derived from an EMBL/GenBank/DDBJ whole genome shotgun (WGS) entry which is preliminary data.</text>
</comment>
<evidence type="ECO:0000256" key="3">
    <source>
        <dbReference type="ARBA" id="ARBA00022771"/>
    </source>
</evidence>
<name>A0A8S1QLW4_PARPR</name>
<dbReference type="Pfam" id="PF16900">
    <property type="entry name" value="REPA_OB_2"/>
    <property type="match status" value="1"/>
</dbReference>
<dbReference type="GO" id="GO:0008270">
    <property type="term" value="F:zinc ion binding"/>
    <property type="evidence" value="ECO:0007669"/>
    <property type="project" value="UniProtKB-KW"/>
</dbReference>
<evidence type="ECO:0000256" key="5">
    <source>
        <dbReference type="ARBA" id="ARBA00023125"/>
    </source>
</evidence>
<comment type="similarity">
    <text evidence="1">Belongs to the replication factor A protein 1 family.</text>
</comment>
<organism evidence="8 9">
    <name type="scientific">Paramecium primaurelia</name>
    <dbReference type="NCBI Taxonomy" id="5886"/>
    <lineage>
        <taxon>Eukaryota</taxon>
        <taxon>Sar</taxon>
        <taxon>Alveolata</taxon>
        <taxon>Ciliophora</taxon>
        <taxon>Intramacronucleata</taxon>
        <taxon>Oligohymenophorea</taxon>
        <taxon>Peniculida</taxon>
        <taxon>Parameciidae</taxon>
        <taxon>Paramecium</taxon>
    </lineage>
</organism>
<reference evidence="8" key="1">
    <citation type="submission" date="2021-01" db="EMBL/GenBank/DDBJ databases">
        <authorList>
            <consortium name="Genoscope - CEA"/>
            <person name="William W."/>
        </authorList>
    </citation>
    <scope>NUCLEOTIDE SEQUENCE</scope>
</reference>
<dbReference type="Proteomes" id="UP000688137">
    <property type="component" value="Unassembled WGS sequence"/>
</dbReference>
<dbReference type="AlphaFoldDB" id="A0A8S1QLW4"/>
<dbReference type="InterPro" id="IPR031657">
    <property type="entry name" value="REPA_OB_2"/>
</dbReference>
<keyword evidence="2" id="KW-0479">Metal-binding</keyword>
<dbReference type="Pfam" id="PF08646">
    <property type="entry name" value="Rep_fac-A_C"/>
    <property type="match status" value="1"/>
</dbReference>
<keyword evidence="9" id="KW-1185">Reference proteome</keyword>
<gene>
    <name evidence="8" type="ORF">PPRIM_AZ9-3.1.T1760006</name>
</gene>
<keyword evidence="3" id="KW-0863">Zinc-finger</keyword>
<dbReference type="EMBL" id="CAJJDM010000185">
    <property type="protein sequence ID" value="CAD8116619.1"/>
    <property type="molecule type" value="Genomic_DNA"/>
</dbReference>
<dbReference type="OMA" id="QINARYY"/>
<evidence type="ECO:0000259" key="6">
    <source>
        <dbReference type="Pfam" id="PF08646"/>
    </source>
</evidence>
<evidence type="ECO:0000256" key="4">
    <source>
        <dbReference type="ARBA" id="ARBA00022833"/>
    </source>
</evidence>
<evidence type="ECO:0000256" key="1">
    <source>
        <dbReference type="ARBA" id="ARBA00005690"/>
    </source>
</evidence>
<evidence type="ECO:0000313" key="8">
    <source>
        <dbReference type="EMBL" id="CAD8116619.1"/>
    </source>
</evidence>
<dbReference type="GO" id="GO:0003677">
    <property type="term" value="F:DNA binding"/>
    <property type="evidence" value="ECO:0007669"/>
    <property type="project" value="UniProtKB-KW"/>
</dbReference>
<keyword evidence="5" id="KW-0238">DNA-binding</keyword>
<accession>A0A8S1QLW4</accession>
<feature type="domain" description="Replication factor A C-terminal" evidence="6">
    <location>
        <begin position="461"/>
        <end position="540"/>
    </location>
</feature>
<evidence type="ECO:0000259" key="7">
    <source>
        <dbReference type="Pfam" id="PF16900"/>
    </source>
</evidence>